<dbReference type="GeneID" id="10289601"/>
<evidence type="ECO:0008006" key="3">
    <source>
        <dbReference type="Google" id="ProtNLM"/>
    </source>
</evidence>
<dbReference type="OrthoDB" id="30861at2157"/>
<reference evidence="1 2" key="1">
    <citation type="journal article" date="2011" name="J. Bacteriol.">
        <title>Complete genome sequence of 'Vulcanisaeta moutnovskia' strain 768-28, a novel member of the hyperthermophilic crenarchaeal genus vulcanisaeta.</title>
        <authorList>
            <person name="Gumerov V.M."/>
            <person name="Mardanov A.V."/>
            <person name="Beletsky A.V."/>
            <person name="Prokofeva M.I."/>
            <person name="Bonch-Osmolovskaya E.A."/>
            <person name="Ravin N.V."/>
            <person name="Skryabin K.G."/>
        </authorList>
    </citation>
    <scope>NUCLEOTIDE SEQUENCE [LARGE SCALE GENOMIC DNA]</scope>
    <source>
        <strain evidence="1 2">768-28</strain>
    </source>
</reference>
<dbReference type="eggNOG" id="arCOG03936">
    <property type="taxonomic scope" value="Archaea"/>
</dbReference>
<dbReference type="AlphaFoldDB" id="F0QW55"/>
<organism evidence="1 2">
    <name type="scientific">Vulcanisaeta moutnovskia (strain 768-28)</name>
    <dbReference type="NCBI Taxonomy" id="985053"/>
    <lineage>
        <taxon>Archaea</taxon>
        <taxon>Thermoproteota</taxon>
        <taxon>Thermoprotei</taxon>
        <taxon>Thermoproteales</taxon>
        <taxon>Thermoproteaceae</taxon>
        <taxon>Vulcanisaeta</taxon>
    </lineage>
</organism>
<dbReference type="Proteomes" id="UP000007485">
    <property type="component" value="Chromosome"/>
</dbReference>
<proteinExistence type="predicted"/>
<dbReference type="HOGENOM" id="CLU_167329_0_0_2"/>
<accession>F0QW55</accession>
<keyword evidence="2" id="KW-1185">Reference proteome</keyword>
<protein>
    <recommendedName>
        <fullName evidence="3">AbrB family transcriptional regulator</fullName>
    </recommendedName>
</protein>
<evidence type="ECO:0000313" key="1">
    <source>
        <dbReference type="EMBL" id="ADY02150.1"/>
    </source>
</evidence>
<dbReference type="RefSeq" id="WP_013605312.1">
    <property type="nucleotide sequence ID" value="NC_015151.1"/>
</dbReference>
<evidence type="ECO:0000313" key="2">
    <source>
        <dbReference type="Proteomes" id="UP000007485"/>
    </source>
</evidence>
<sequence length="110" mass="12703">MNGPKPINGLPYRIRVYINGQVLIPASVVRLLGIEWARYARVIIRHSGRVIELRRVLLLKTRNTASRQFTIPRSVRLLFNIRPLDEVEVLSISPLSSDEFEEEFRVVNHG</sequence>
<dbReference type="KEGG" id="vmo:VMUT_1949"/>
<gene>
    <name evidence="1" type="ordered locus">VMUT_1949</name>
</gene>
<dbReference type="EMBL" id="CP002529">
    <property type="protein sequence ID" value="ADY02150.1"/>
    <property type="molecule type" value="Genomic_DNA"/>
</dbReference>
<name>F0QW55_VULM7</name>